<sequence length="76" mass="8757">CSPGRNKYGTRNKSSNLDNRKMRLYSADFDRRPNSTVRRADLYGVDSPYSPYGRRSSNDRTTPRIRYERSGSAAPH</sequence>
<dbReference type="EMBL" id="BTRK01000006">
    <property type="protein sequence ID" value="GMR62516.1"/>
    <property type="molecule type" value="Genomic_DNA"/>
</dbReference>
<evidence type="ECO:0000313" key="3">
    <source>
        <dbReference type="Proteomes" id="UP001328107"/>
    </source>
</evidence>
<feature type="compositionally biased region" description="Basic and acidic residues" evidence="1">
    <location>
        <begin position="28"/>
        <end position="41"/>
    </location>
</feature>
<organism evidence="2 3">
    <name type="scientific">Pristionchus mayeri</name>
    <dbReference type="NCBI Taxonomy" id="1317129"/>
    <lineage>
        <taxon>Eukaryota</taxon>
        <taxon>Metazoa</taxon>
        <taxon>Ecdysozoa</taxon>
        <taxon>Nematoda</taxon>
        <taxon>Chromadorea</taxon>
        <taxon>Rhabditida</taxon>
        <taxon>Rhabditina</taxon>
        <taxon>Diplogasteromorpha</taxon>
        <taxon>Diplogasteroidea</taxon>
        <taxon>Neodiplogasteridae</taxon>
        <taxon>Pristionchus</taxon>
    </lineage>
</organism>
<name>A0AAN5DGH5_9BILA</name>
<reference evidence="3" key="1">
    <citation type="submission" date="2022-10" db="EMBL/GenBank/DDBJ databases">
        <title>Genome assembly of Pristionchus species.</title>
        <authorList>
            <person name="Yoshida K."/>
            <person name="Sommer R.J."/>
        </authorList>
    </citation>
    <scope>NUCLEOTIDE SEQUENCE [LARGE SCALE GENOMIC DNA]</scope>
    <source>
        <strain evidence="3">RS5460</strain>
    </source>
</reference>
<protein>
    <submittedName>
        <fullName evidence="2">Uncharacterized protein</fullName>
    </submittedName>
</protein>
<gene>
    <name evidence="2" type="ORF">PMAYCL1PPCAC_32711</name>
</gene>
<feature type="compositionally biased region" description="Basic and acidic residues" evidence="1">
    <location>
        <begin position="56"/>
        <end position="69"/>
    </location>
</feature>
<feature type="non-terminal residue" evidence="2">
    <location>
        <position position="76"/>
    </location>
</feature>
<feature type="non-terminal residue" evidence="2">
    <location>
        <position position="1"/>
    </location>
</feature>
<dbReference type="AlphaFoldDB" id="A0AAN5DGH5"/>
<evidence type="ECO:0000256" key="1">
    <source>
        <dbReference type="SAM" id="MobiDB-lite"/>
    </source>
</evidence>
<evidence type="ECO:0000313" key="2">
    <source>
        <dbReference type="EMBL" id="GMR62516.1"/>
    </source>
</evidence>
<dbReference type="Proteomes" id="UP001328107">
    <property type="component" value="Unassembled WGS sequence"/>
</dbReference>
<feature type="region of interest" description="Disordered" evidence="1">
    <location>
        <begin position="1"/>
        <end position="76"/>
    </location>
</feature>
<comment type="caution">
    <text evidence="2">The sequence shown here is derived from an EMBL/GenBank/DDBJ whole genome shotgun (WGS) entry which is preliminary data.</text>
</comment>
<keyword evidence="3" id="KW-1185">Reference proteome</keyword>
<proteinExistence type="predicted"/>
<accession>A0AAN5DGH5</accession>